<keyword evidence="5" id="KW-1185">Reference proteome</keyword>
<dbReference type="RefSeq" id="WP_141680754.1">
    <property type="nucleotide sequence ID" value="NZ_CP049211.1"/>
</dbReference>
<gene>
    <name evidence="2" type="ORF">G6L72_25230</name>
    <name evidence="3" type="ORF">G6M88_25555</name>
</gene>
<keyword evidence="3" id="KW-0614">Plasmid</keyword>
<dbReference type="EMBL" id="CP049211">
    <property type="protein sequence ID" value="QTG03819.1"/>
    <property type="molecule type" value="Genomic_DNA"/>
</dbReference>
<protein>
    <submittedName>
        <fullName evidence="3">Uncharacterized protein</fullName>
    </submittedName>
</protein>
<evidence type="ECO:0000313" key="4">
    <source>
        <dbReference type="Proteomes" id="UP000663912"/>
    </source>
</evidence>
<dbReference type="Proteomes" id="UP000822331">
    <property type="component" value="Unassembled WGS sequence"/>
</dbReference>
<reference evidence="2 5" key="1">
    <citation type="journal article" date="2020" name="Science">
        <title>Unexpected conservation and global transmission of agrobacterial virulence plasmids.</title>
        <authorList>
            <person name="Weisberg A.J."/>
            <person name="Davis E.W. 2nd"/>
            <person name="Tabima J."/>
            <person name="Belcher M.S."/>
            <person name="Miller M."/>
            <person name="Kuo C.H."/>
            <person name="Loper J.E."/>
            <person name="Grunwald N.J."/>
            <person name="Putnam M.L."/>
            <person name="Chang J.H."/>
        </authorList>
    </citation>
    <scope>NUCLEOTIDE SEQUENCE [LARGE SCALE GENOMIC DNA]</scope>
    <source>
        <strain evidence="2 5">A19/93</strain>
    </source>
</reference>
<dbReference type="EMBL" id="JAAMCP010000017">
    <property type="protein sequence ID" value="NTF39987.1"/>
    <property type="molecule type" value="Genomic_DNA"/>
</dbReference>
<evidence type="ECO:0000313" key="5">
    <source>
        <dbReference type="Proteomes" id="UP000822331"/>
    </source>
</evidence>
<evidence type="ECO:0000256" key="1">
    <source>
        <dbReference type="SAM" id="MobiDB-lite"/>
    </source>
</evidence>
<organism evidence="3 4">
    <name type="scientific">Agrobacterium rubi</name>
    <dbReference type="NCBI Taxonomy" id="28099"/>
    <lineage>
        <taxon>Bacteria</taxon>
        <taxon>Pseudomonadati</taxon>
        <taxon>Pseudomonadota</taxon>
        <taxon>Alphaproteobacteria</taxon>
        <taxon>Hyphomicrobiales</taxon>
        <taxon>Rhizobiaceae</taxon>
        <taxon>Rhizobium/Agrobacterium group</taxon>
        <taxon>Agrobacterium</taxon>
    </lineage>
</organism>
<dbReference type="AlphaFoldDB" id="A0AAE7USG6"/>
<accession>A0AAE7USG6</accession>
<name>A0AAE7USG6_9HYPH</name>
<proteinExistence type="predicted"/>
<sequence length="280" mass="30855">MTDRDRHQQPGHGPTGAGATFRNVLLAIAMLLFTGESSTAAPLSDLTIEVGGDLLTYGGVVTIYDIPVSQEAWPTGIGETPTKIRLDSRYAEVQLRYPRGGKFVFRFRPAEGTSDPETFATQVLSVIGTDEKHQGSQMTGGFKDAYSSGGQIIRVLPFKERAGDAEATRTAGRWGETQLYDDPPPADQRSARGLIAVIRDGQKQPHLLCKGDELAQACTIADEQWPALNALWWRAIAEQRLERMRDRALRRCYDSSFFGGGTCEPDPESDEPAYLYKNKK</sequence>
<reference evidence="3" key="2">
    <citation type="submission" date="2020-02" db="EMBL/GenBank/DDBJ databases">
        <title>Unexpected conservation and global transmission of agrobacterial virulence plasmids.</title>
        <authorList>
            <person name="Weisberg A.J."/>
            <person name="Davis E.W. II"/>
            <person name="Tabima J.R."/>
            <person name="Belcher M.S."/>
            <person name="Miller M."/>
            <person name="Kuo C.-H."/>
            <person name="Loper J.E."/>
            <person name="Grunwald N.J."/>
            <person name="Putnam M.L."/>
            <person name="Chang J.H."/>
        </authorList>
    </citation>
    <scope>NUCLEOTIDE SEQUENCE</scope>
    <source>
        <strain evidence="3">W2/73</strain>
        <plasmid evidence="3">pW2_73_4</plasmid>
    </source>
</reference>
<evidence type="ECO:0000313" key="3">
    <source>
        <dbReference type="EMBL" id="QTG03819.1"/>
    </source>
</evidence>
<evidence type="ECO:0000313" key="2">
    <source>
        <dbReference type="EMBL" id="NTF39987.1"/>
    </source>
</evidence>
<feature type="region of interest" description="Disordered" evidence="1">
    <location>
        <begin position="261"/>
        <end position="280"/>
    </location>
</feature>
<dbReference type="Proteomes" id="UP000663912">
    <property type="component" value="Plasmid pW2_73_4"/>
</dbReference>
<dbReference type="KEGG" id="arui:G6M88_25555"/>
<geneLocation type="plasmid" evidence="3 4">
    <name>pW2_73_4</name>
</geneLocation>